<keyword evidence="8" id="KW-1185">Reference proteome</keyword>
<evidence type="ECO:0000259" key="6">
    <source>
        <dbReference type="Pfam" id="PF06271"/>
    </source>
</evidence>
<evidence type="ECO:0000313" key="8">
    <source>
        <dbReference type="Proteomes" id="UP001344906"/>
    </source>
</evidence>
<comment type="caution">
    <text evidence="7">The sequence shown here is derived from an EMBL/GenBank/DDBJ whole genome shotgun (WGS) entry which is preliminary data.</text>
</comment>
<organism evidence="7 8">
    <name type="scientific">Dictyobacter halimunensis</name>
    <dbReference type="NCBI Taxonomy" id="3026934"/>
    <lineage>
        <taxon>Bacteria</taxon>
        <taxon>Bacillati</taxon>
        <taxon>Chloroflexota</taxon>
        <taxon>Ktedonobacteria</taxon>
        <taxon>Ktedonobacterales</taxon>
        <taxon>Dictyobacteraceae</taxon>
        <taxon>Dictyobacter</taxon>
    </lineage>
</organism>
<keyword evidence="2 5" id="KW-0812">Transmembrane</keyword>
<feature type="transmembrane region" description="Helical" evidence="5">
    <location>
        <begin position="136"/>
        <end position="156"/>
    </location>
</feature>
<dbReference type="RefSeq" id="WP_338258091.1">
    <property type="nucleotide sequence ID" value="NZ_BSRI01000002.1"/>
</dbReference>
<comment type="subcellular location">
    <subcellularLocation>
        <location evidence="1">Membrane</location>
        <topology evidence="1">Multi-pass membrane protein</topology>
    </subcellularLocation>
</comment>
<keyword evidence="4 5" id="KW-0472">Membrane</keyword>
<evidence type="ECO:0000256" key="4">
    <source>
        <dbReference type="ARBA" id="ARBA00023136"/>
    </source>
</evidence>
<dbReference type="InterPro" id="IPR010432">
    <property type="entry name" value="RDD"/>
</dbReference>
<evidence type="ECO:0000256" key="2">
    <source>
        <dbReference type="ARBA" id="ARBA00022692"/>
    </source>
</evidence>
<feature type="transmembrane region" description="Helical" evidence="5">
    <location>
        <begin position="77"/>
        <end position="95"/>
    </location>
</feature>
<accession>A0ABQ6G4V4</accession>
<reference evidence="7 8" key="1">
    <citation type="submission" date="2023-02" db="EMBL/GenBank/DDBJ databases">
        <title>Dictyobacter halimunensis sp. nov., a new member of the class Ktedonobacteria from forest soil in a geothermal area.</title>
        <authorList>
            <person name="Rachmania M.K."/>
            <person name="Ningsih F."/>
            <person name="Sakai Y."/>
            <person name="Yabe S."/>
            <person name="Yokota A."/>
            <person name="Sjamsuridzal W."/>
        </authorList>
    </citation>
    <scope>NUCLEOTIDE SEQUENCE [LARGE SCALE GENOMIC DNA]</scope>
    <source>
        <strain evidence="7 8">S3.2.2.5</strain>
    </source>
</reference>
<feature type="transmembrane region" description="Helical" evidence="5">
    <location>
        <begin position="23"/>
        <end position="44"/>
    </location>
</feature>
<feature type="domain" description="RDD" evidence="6">
    <location>
        <begin position="25"/>
        <end position="167"/>
    </location>
</feature>
<evidence type="ECO:0000313" key="7">
    <source>
        <dbReference type="EMBL" id="GLV60873.1"/>
    </source>
</evidence>
<sequence>MQTRRADLEVTDGARGEARSSVVLLRLAAAFLDFLCLSVLGWIVNATFGVTRVVGGALPPPGYNGWTSYSTATLVDWWWLALMAFGYFFVQEALFSTTLGKAQRLYVVPDAAERTGIWRITPWQALLRNLLRPLEVLSLFYALGVGFLTLVCIAQTKKHQRPGDMLARTLVVDKKFLPGELYRASQHWLRSAILVVILACCLVGCGFFYYYGRPPLVIEGLYNTHQLLGTSVQSYQLGAPTRRADTITYPVHFRALEQGKMRTCDGLITLRWYGFGQGWVQSGSQYHWNP</sequence>
<name>A0ABQ6G4V4_9CHLR</name>
<proteinExistence type="predicted"/>
<protein>
    <recommendedName>
        <fullName evidence="6">RDD domain-containing protein</fullName>
    </recommendedName>
</protein>
<evidence type="ECO:0000256" key="5">
    <source>
        <dbReference type="SAM" id="Phobius"/>
    </source>
</evidence>
<evidence type="ECO:0000256" key="3">
    <source>
        <dbReference type="ARBA" id="ARBA00022989"/>
    </source>
</evidence>
<gene>
    <name evidence="7" type="ORF">KDH_76920</name>
</gene>
<dbReference type="Proteomes" id="UP001344906">
    <property type="component" value="Unassembled WGS sequence"/>
</dbReference>
<evidence type="ECO:0000256" key="1">
    <source>
        <dbReference type="ARBA" id="ARBA00004141"/>
    </source>
</evidence>
<keyword evidence="3 5" id="KW-1133">Transmembrane helix</keyword>
<dbReference type="Pfam" id="PF06271">
    <property type="entry name" value="RDD"/>
    <property type="match status" value="1"/>
</dbReference>
<dbReference type="EMBL" id="BSRI01000002">
    <property type="protein sequence ID" value="GLV60873.1"/>
    <property type="molecule type" value="Genomic_DNA"/>
</dbReference>
<feature type="transmembrane region" description="Helical" evidence="5">
    <location>
        <begin position="188"/>
        <end position="211"/>
    </location>
</feature>